<evidence type="ECO:0000256" key="4">
    <source>
        <dbReference type="ARBA" id="ARBA00023157"/>
    </source>
</evidence>
<proteinExistence type="inferred from homology"/>
<sequence>MVGARRRRMTAGVAGVAVALGLLLGGCGQRAGLVEGQSLYASLRELPEELDDDGTTIRVGDPNAPVTLRLYEDPRCPYCEEYEQTGGGPAARERTLRRTVVTEYTLASFLDDRVGGSGSKKAVNALRAALEEGRFAEYHAVLYQNQPEEIVDGFTDAYLLELAAEVEGLRGPAFDSAVKTMKYHDFVSRSQKAYERAGSDPRGPGTPTAVINGKRVREMYSGVLYDRAAFDELLDSVEMDPEWWEEHRLMAEDMGTS</sequence>
<evidence type="ECO:0000313" key="7">
    <source>
        <dbReference type="EMBL" id="QFQ99928.1"/>
    </source>
</evidence>
<dbReference type="AlphaFoldDB" id="A0A5P8KAU3"/>
<dbReference type="EMBL" id="CP045096">
    <property type="protein sequence ID" value="QFQ99928.1"/>
    <property type="molecule type" value="Genomic_DNA"/>
</dbReference>
<dbReference type="KEGG" id="sphv:F9278_31475"/>
<dbReference type="InterPro" id="IPR012336">
    <property type="entry name" value="Thioredoxin-like_fold"/>
</dbReference>
<evidence type="ECO:0000256" key="3">
    <source>
        <dbReference type="ARBA" id="ARBA00023002"/>
    </source>
</evidence>
<keyword evidence="4" id="KW-1015">Disulfide bond</keyword>
<evidence type="ECO:0000256" key="2">
    <source>
        <dbReference type="ARBA" id="ARBA00022729"/>
    </source>
</evidence>
<evidence type="ECO:0000256" key="5">
    <source>
        <dbReference type="ARBA" id="ARBA00023284"/>
    </source>
</evidence>
<name>A0A5P8KAU3_9ACTN</name>
<reference evidence="7 8" key="1">
    <citation type="submission" date="2019-10" db="EMBL/GenBank/DDBJ databases">
        <title>Streptomyces sp. strain GY16 isolated from leaves of Broussonetia papyrifera.</title>
        <authorList>
            <person name="Mo P."/>
        </authorList>
    </citation>
    <scope>NUCLEOTIDE SEQUENCE [LARGE SCALE GENOMIC DNA]</scope>
    <source>
        <strain evidence="7 8">GY16</strain>
    </source>
</reference>
<dbReference type="SUPFAM" id="SSF52833">
    <property type="entry name" value="Thioredoxin-like"/>
    <property type="match status" value="1"/>
</dbReference>
<gene>
    <name evidence="7" type="ORF">F9278_31475</name>
</gene>
<dbReference type="PROSITE" id="PS51257">
    <property type="entry name" value="PROKAR_LIPOPROTEIN"/>
    <property type="match status" value="1"/>
</dbReference>
<organism evidence="7 8">
    <name type="scientific">Streptomyces phaeolivaceus</name>
    <dbReference type="NCBI Taxonomy" id="2653200"/>
    <lineage>
        <taxon>Bacteria</taxon>
        <taxon>Bacillati</taxon>
        <taxon>Actinomycetota</taxon>
        <taxon>Actinomycetes</taxon>
        <taxon>Kitasatosporales</taxon>
        <taxon>Streptomycetaceae</taxon>
        <taxon>Streptomyces</taxon>
    </lineage>
</organism>
<evidence type="ECO:0000256" key="1">
    <source>
        <dbReference type="ARBA" id="ARBA00005791"/>
    </source>
</evidence>
<feature type="domain" description="Thioredoxin-like fold" evidence="6">
    <location>
        <begin position="54"/>
        <end position="218"/>
    </location>
</feature>
<dbReference type="Pfam" id="PF13462">
    <property type="entry name" value="Thioredoxin_4"/>
    <property type="match status" value="1"/>
</dbReference>
<dbReference type="GO" id="GO:0016491">
    <property type="term" value="F:oxidoreductase activity"/>
    <property type="evidence" value="ECO:0007669"/>
    <property type="project" value="UniProtKB-KW"/>
</dbReference>
<dbReference type="CDD" id="cd02972">
    <property type="entry name" value="DsbA_family"/>
    <property type="match status" value="1"/>
</dbReference>
<keyword evidence="2" id="KW-0732">Signal</keyword>
<evidence type="ECO:0000259" key="6">
    <source>
        <dbReference type="Pfam" id="PF13462"/>
    </source>
</evidence>
<dbReference type="Gene3D" id="3.40.30.10">
    <property type="entry name" value="Glutaredoxin"/>
    <property type="match status" value="1"/>
</dbReference>
<dbReference type="Proteomes" id="UP000327294">
    <property type="component" value="Chromosome"/>
</dbReference>
<dbReference type="PANTHER" id="PTHR13887">
    <property type="entry name" value="GLUTATHIONE S-TRANSFERASE KAPPA"/>
    <property type="match status" value="1"/>
</dbReference>
<dbReference type="InterPro" id="IPR036249">
    <property type="entry name" value="Thioredoxin-like_sf"/>
</dbReference>
<evidence type="ECO:0000313" key="8">
    <source>
        <dbReference type="Proteomes" id="UP000327294"/>
    </source>
</evidence>
<keyword evidence="3" id="KW-0560">Oxidoreductase</keyword>
<keyword evidence="8" id="KW-1185">Reference proteome</keyword>
<dbReference type="PANTHER" id="PTHR13887:SF14">
    <property type="entry name" value="DISULFIDE BOND FORMATION PROTEIN D"/>
    <property type="match status" value="1"/>
</dbReference>
<protein>
    <submittedName>
        <fullName evidence="7">Thioredoxin domain-containing protein</fullName>
    </submittedName>
</protein>
<accession>A0A5P8KAU3</accession>
<keyword evidence="5" id="KW-0676">Redox-active center</keyword>
<comment type="similarity">
    <text evidence="1">Belongs to the thioredoxin family. DsbA subfamily.</text>
</comment>